<dbReference type="KEGG" id="gtr:GLOTRDRAFT_139012"/>
<dbReference type="GeneID" id="19304135"/>
<proteinExistence type="predicted"/>
<dbReference type="PANTHER" id="PTHR43397">
    <property type="entry name" value="ERGOTHIONEINE BIOSYNTHESIS PROTEIN 1"/>
    <property type="match status" value="1"/>
</dbReference>
<dbReference type="SUPFAM" id="SSF56436">
    <property type="entry name" value="C-type lectin-like"/>
    <property type="match status" value="1"/>
</dbReference>
<dbReference type="OMA" id="FKHWHPT"/>
<dbReference type="InterPro" id="IPR029063">
    <property type="entry name" value="SAM-dependent_MTases_sf"/>
</dbReference>
<evidence type="ECO:0000313" key="7">
    <source>
        <dbReference type="Proteomes" id="UP000030669"/>
    </source>
</evidence>
<dbReference type="RefSeq" id="XP_007866729.1">
    <property type="nucleotide sequence ID" value="XM_007868538.1"/>
</dbReference>
<dbReference type="Gene3D" id="3.40.50.150">
    <property type="entry name" value="Vaccinia Virus protein VP39"/>
    <property type="match status" value="1"/>
</dbReference>
<protein>
    <recommendedName>
        <fullName evidence="8">DUF323 domain-containing protein</fullName>
    </recommendedName>
</protein>
<gene>
    <name evidence="6" type="ORF">GLOTRDRAFT_139012</name>
</gene>
<dbReference type="Proteomes" id="UP000030669">
    <property type="component" value="Unassembled WGS sequence"/>
</dbReference>
<evidence type="ECO:0000259" key="5">
    <source>
        <dbReference type="Pfam" id="PF10017"/>
    </source>
</evidence>
<dbReference type="Pfam" id="PF03781">
    <property type="entry name" value="FGE-sulfatase"/>
    <property type="match status" value="2"/>
</dbReference>
<feature type="compositionally biased region" description="Low complexity" evidence="3">
    <location>
        <begin position="213"/>
        <end position="236"/>
    </location>
</feature>
<dbReference type="AlphaFoldDB" id="S7Q4K9"/>
<reference evidence="6 7" key="1">
    <citation type="journal article" date="2012" name="Science">
        <title>The Paleozoic origin of enzymatic lignin decomposition reconstructed from 31 fungal genomes.</title>
        <authorList>
            <person name="Floudas D."/>
            <person name="Binder M."/>
            <person name="Riley R."/>
            <person name="Barry K."/>
            <person name="Blanchette R.A."/>
            <person name="Henrissat B."/>
            <person name="Martinez A.T."/>
            <person name="Otillar R."/>
            <person name="Spatafora J.W."/>
            <person name="Yadav J.S."/>
            <person name="Aerts A."/>
            <person name="Benoit I."/>
            <person name="Boyd A."/>
            <person name="Carlson A."/>
            <person name="Copeland A."/>
            <person name="Coutinho P.M."/>
            <person name="de Vries R.P."/>
            <person name="Ferreira P."/>
            <person name="Findley K."/>
            <person name="Foster B."/>
            <person name="Gaskell J."/>
            <person name="Glotzer D."/>
            <person name="Gorecki P."/>
            <person name="Heitman J."/>
            <person name="Hesse C."/>
            <person name="Hori C."/>
            <person name="Igarashi K."/>
            <person name="Jurgens J.A."/>
            <person name="Kallen N."/>
            <person name="Kersten P."/>
            <person name="Kohler A."/>
            <person name="Kuees U."/>
            <person name="Kumar T.K.A."/>
            <person name="Kuo A."/>
            <person name="LaButti K."/>
            <person name="Larrondo L.F."/>
            <person name="Lindquist E."/>
            <person name="Ling A."/>
            <person name="Lombard V."/>
            <person name="Lucas S."/>
            <person name="Lundell T."/>
            <person name="Martin R."/>
            <person name="McLaughlin D.J."/>
            <person name="Morgenstern I."/>
            <person name="Morin E."/>
            <person name="Murat C."/>
            <person name="Nagy L.G."/>
            <person name="Nolan M."/>
            <person name="Ohm R.A."/>
            <person name="Patyshakuliyeva A."/>
            <person name="Rokas A."/>
            <person name="Ruiz-Duenas F.J."/>
            <person name="Sabat G."/>
            <person name="Salamov A."/>
            <person name="Samejima M."/>
            <person name="Schmutz J."/>
            <person name="Slot J.C."/>
            <person name="St John F."/>
            <person name="Stenlid J."/>
            <person name="Sun H."/>
            <person name="Sun S."/>
            <person name="Syed K."/>
            <person name="Tsang A."/>
            <person name="Wiebenga A."/>
            <person name="Young D."/>
            <person name="Pisabarro A."/>
            <person name="Eastwood D.C."/>
            <person name="Martin F."/>
            <person name="Cullen D."/>
            <person name="Grigoriev I.V."/>
            <person name="Hibbett D.S."/>
        </authorList>
    </citation>
    <scope>NUCLEOTIDE SEQUENCE [LARGE SCALE GENOMIC DNA]</scope>
    <source>
        <strain evidence="6 7">ATCC 11539</strain>
    </source>
</reference>
<dbReference type="GO" id="GO:0032259">
    <property type="term" value="P:methylation"/>
    <property type="evidence" value="ECO:0007669"/>
    <property type="project" value="UniProtKB-KW"/>
</dbReference>
<feature type="domain" description="Sulfatase-modifying factor enzyme-like" evidence="4">
    <location>
        <begin position="785"/>
        <end position="860"/>
    </location>
</feature>
<dbReference type="GO" id="GO:0008168">
    <property type="term" value="F:methyltransferase activity"/>
    <property type="evidence" value="ECO:0007669"/>
    <property type="project" value="UniProtKB-KW"/>
</dbReference>
<evidence type="ECO:0000256" key="1">
    <source>
        <dbReference type="ARBA" id="ARBA00022603"/>
    </source>
</evidence>
<feature type="domain" description="Sulfatase-modifying factor enzyme-like" evidence="4">
    <location>
        <begin position="650"/>
        <end position="747"/>
    </location>
</feature>
<evidence type="ECO:0000259" key="4">
    <source>
        <dbReference type="Pfam" id="PF03781"/>
    </source>
</evidence>
<name>S7Q4K9_GLOTA</name>
<dbReference type="STRING" id="670483.S7Q4K9"/>
<dbReference type="PANTHER" id="PTHR43397:SF1">
    <property type="entry name" value="ERGOTHIONEINE BIOSYNTHESIS PROTEIN 1"/>
    <property type="match status" value="1"/>
</dbReference>
<keyword evidence="2" id="KW-0808">Transferase</keyword>
<feature type="region of interest" description="Disordered" evidence="3">
    <location>
        <begin position="203"/>
        <end position="236"/>
    </location>
</feature>
<sequence length="865" mass="97327">METAVTPQILDVRVSDNKRGADDAQDLRRQILDGLSRPAGQRCIPTLVLYDERGLRLYDDITTDAPEYYLFAAEEEILKKHADEIVKIMHTAALQDGHVSGNEVVLELGAGALRKTSHVLKALARLVPEATASPPILYYALDLEERELKRTLGQLAASDTGSSIKGRVEAKGMLGTYDHGIKFVEEGGLYGSSTSSSLNAEQYKMGKARRDLSPSSDTSSGSDFTDTTAPSTPDATQQPLHILFLGSSLGNFARGDDAAFLRSLPLRPGSGDTLLLGMDHDNDPKTIEVAYNDPKGHTRNFIMNGLRSAGRALGDECMFDEDKWDYVNSYEEKERQHRAYYKSKAHHSVKVPGTELAVEFLPDELVHVEWSNKYSEKDAYTLFTESNLRPIQRWSDAASRYSLWLLERPLFQFPLLRAPSNGSSSFGVPTVEEWQNLWAAWDFVTRRMVPQSMLFQKPIDLRHICLFYFGHIPTFLDIHLSRLLQEPHTAPENFRYIFERGIDPNVEDPTKCHSHSEVPQKDEDWPSLAFILDFQSRVRARLLKLYDDVESGKITMTRKIGRVLFMTHEHEGFHLETLLYMLYQRAGTGTIPPPGFTPPPWESLSATWNSAPEPSSPTVTLGPATVSLGIDDPELEDKDPTKATQLVGHAFGWDNEHPKRDVQVGKFSIEWRPITNGQFYEFYQGEGRDRVKFPASWVRVGSDVQVRTFYGSVPIKIAWNWPIVTSYDNLSTYATVKGGRLPTEAELRLFLDKFGCGYEGGANQGFRNWHPIPATTGGPKDGGKGHNGGVWEWTSTVLEEHEGFVPSELYPGYTADFFDGCHNVVIGGAYATIPRMAERRSLRNWYQRNYPYPWAGARIVYDVVQ</sequence>
<dbReference type="InterPro" id="IPR005532">
    <property type="entry name" value="SUMF_dom"/>
</dbReference>
<dbReference type="EMBL" id="KB469303">
    <property type="protein sequence ID" value="EPQ54418.1"/>
    <property type="molecule type" value="Genomic_DNA"/>
</dbReference>
<evidence type="ECO:0008006" key="8">
    <source>
        <dbReference type="Google" id="ProtNLM"/>
    </source>
</evidence>
<dbReference type="InterPro" id="IPR042095">
    <property type="entry name" value="SUMF_sf"/>
</dbReference>
<dbReference type="Gene3D" id="3.90.1580.10">
    <property type="entry name" value="paralog of FGE (formylglycine-generating enzyme)"/>
    <property type="match status" value="1"/>
</dbReference>
<accession>S7Q4K9</accession>
<dbReference type="HOGENOM" id="CLU_006921_0_1_1"/>
<dbReference type="eggNOG" id="ENOG502QS9T">
    <property type="taxonomic scope" value="Eukaryota"/>
</dbReference>
<dbReference type="InterPro" id="IPR016187">
    <property type="entry name" value="CTDL_fold"/>
</dbReference>
<dbReference type="OrthoDB" id="659at2759"/>
<keyword evidence="1" id="KW-0489">Methyltransferase</keyword>
<dbReference type="InterPro" id="IPR019257">
    <property type="entry name" value="MeTrfase_dom"/>
</dbReference>
<organism evidence="6 7">
    <name type="scientific">Gloeophyllum trabeum (strain ATCC 11539 / FP-39264 / Madison 617)</name>
    <name type="common">Brown rot fungus</name>
    <dbReference type="NCBI Taxonomy" id="670483"/>
    <lineage>
        <taxon>Eukaryota</taxon>
        <taxon>Fungi</taxon>
        <taxon>Dikarya</taxon>
        <taxon>Basidiomycota</taxon>
        <taxon>Agaricomycotina</taxon>
        <taxon>Agaricomycetes</taxon>
        <taxon>Gloeophyllales</taxon>
        <taxon>Gloeophyllaceae</taxon>
        <taxon>Gloeophyllum</taxon>
    </lineage>
</organism>
<evidence type="ECO:0000256" key="3">
    <source>
        <dbReference type="SAM" id="MobiDB-lite"/>
    </source>
</evidence>
<keyword evidence="7" id="KW-1185">Reference proteome</keyword>
<dbReference type="InterPro" id="IPR051128">
    <property type="entry name" value="EgtD_Methyltrsf_superfamily"/>
</dbReference>
<evidence type="ECO:0000313" key="6">
    <source>
        <dbReference type="EMBL" id="EPQ54418.1"/>
    </source>
</evidence>
<evidence type="ECO:0000256" key="2">
    <source>
        <dbReference type="ARBA" id="ARBA00022679"/>
    </source>
</evidence>
<dbReference type="Pfam" id="PF10017">
    <property type="entry name" value="Methyltransf_33"/>
    <property type="match status" value="2"/>
</dbReference>
<feature type="domain" description="Histidine-specific methyltransferase SAM-dependent" evidence="5">
    <location>
        <begin position="28"/>
        <end position="184"/>
    </location>
</feature>
<feature type="domain" description="Histidine-specific methyltransferase SAM-dependent" evidence="5">
    <location>
        <begin position="222"/>
        <end position="407"/>
    </location>
</feature>